<dbReference type="InterPro" id="IPR023368">
    <property type="entry name" value="UPF0066_cons_site"/>
</dbReference>
<reference evidence="5" key="1">
    <citation type="journal article" date="2019" name="Int. J. Syst. Evol. Microbiol.">
        <title>The Global Catalogue of Microorganisms (GCM) 10K type strain sequencing project: providing services to taxonomists for standard genome sequencing and annotation.</title>
        <authorList>
            <consortium name="The Broad Institute Genomics Platform"/>
            <consortium name="The Broad Institute Genome Sequencing Center for Infectious Disease"/>
            <person name="Wu L."/>
            <person name="Ma J."/>
        </authorList>
    </citation>
    <scope>NUCLEOTIDE SEQUENCE [LARGE SCALE GENOMIC DNA]</scope>
    <source>
        <strain evidence="5">CCUG 63418</strain>
    </source>
</reference>
<accession>A0ABW2YSK1</accession>
<evidence type="ECO:0000259" key="3">
    <source>
        <dbReference type="PROSITE" id="PS51668"/>
    </source>
</evidence>
<dbReference type="EMBL" id="JBHTHU010000002">
    <property type="protein sequence ID" value="MFD0749411.1"/>
    <property type="molecule type" value="Genomic_DNA"/>
</dbReference>
<dbReference type="PANTHER" id="PTHR12818:SF0">
    <property type="entry name" value="TRNA (ADENINE(37)-N6)-METHYLTRANSFERASE"/>
    <property type="match status" value="1"/>
</dbReference>
<proteinExistence type="inferred from homology"/>
<dbReference type="Gene3D" id="2.40.30.70">
    <property type="entry name" value="YaeB-like"/>
    <property type="match status" value="1"/>
</dbReference>
<comment type="similarity">
    <text evidence="2">Belongs to the tRNA methyltransferase O family.</text>
</comment>
<comment type="caution">
    <text evidence="4">The sequence shown here is derived from an EMBL/GenBank/DDBJ whole genome shotgun (WGS) entry which is preliminary data.</text>
</comment>
<dbReference type="InterPro" id="IPR036414">
    <property type="entry name" value="YaeB_N_sf"/>
</dbReference>
<dbReference type="InterPro" id="IPR023370">
    <property type="entry name" value="TrmO-like_N"/>
</dbReference>
<name>A0ABW2YSK1_9SPHI</name>
<evidence type="ECO:0000313" key="5">
    <source>
        <dbReference type="Proteomes" id="UP001596958"/>
    </source>
</evidence>
<sequence length="137" mass="15071">MNYDPSTINPLLKPIGIILSALKRLEDCPLQERESDTEAELLISPEFADGIADLKPGDKIVLLTWMHLADRNELKTQPRNNINAPFTGVFSTRSPNRPNPIGLHQVTVLSVADNLVKVSGLEVLDQTPLIDIKPVIG</sequence>
<protein>
    <submittedName>
        <fullName evidence="4">tRNA (N6-threonylcarbamoyladenosine(37)-N6)-methyltransferase TrmO</fullName>
    </submittedName>
</protein>
<dbReference type="RefSeq" id="WP_377097751.1">
    <property type="nucleotide sequence ID" value="NZ_JBHTHU010000002.1"/>
</dbReference>
<evidence type="ECO:0000256" key="1">
    <source>
        <dbReference type="ARBA" id="ARBA00022691"/>
    </source>
</evidence>
<organism evidence="4 5">
    <name type="scientific">Mucilaginibacter calamicampi</name>
    <dbReference type="NCBI Taxonomy" id="1302352"/>
    <lineage>
        <taxon>Bacteria</taxon>
        <taxon>Pseudomonadati</taxon>
        <taxon>Bacteroidota</taxon>
        <taxon>Sphingobacteriia</taxon>
        <taxon>Sphingobacteriales</taxon>
        <taxon>Sphingobacteriaceae</taxon>
        <taxon>Mucilaginibacter</taxon>
    </lineage>
</organism>
<dbReference type="NCBIfam" id="TIGR00104">
    <property type="entry name" value="tRNA_TsaA"/>
    <property type="match status" value="1"/>
</dbReference>
<dbReference type="CDD" id="cd09281">
    <property type="entry name" value="UPF0066"/>
    <property type="match status" value="1"/>
</dbReference>
<keyword evidence="1" id="KW-0949">S-adenosyl-L-methionine</keyword>
<dbReference type="InterPro" id="IPR036413">
    <property type="entry name" value="YaeB-like_sf"/>
</dbReference>
<dbReference type="PROSITE" id="PS01318">
    <property type="entry name" value="TSAA_1"/>
    <property type="match status" value="1"/>
</dbReference>
<dbReference type="PROSITE" id="PS51668">
    <property type="entry name" value="TSAA_2"/>
    <property type="match status" value="1"/>
</dbReference>
<evidence type="ECO:0000313" key="4">
    <source>
        <dbReference type="EMBL" id="MFD0749411.1"/>
    </source>
</evidence>
<feature type="domain" description="TsaA-like" evidence="3">
    <location>
        <begin position="12"/>
        <end position="137"/>
    </location>
</feature>
<keyword evidence="5" id="KW-1185">Reference proteome</keyword>
<gene>
    <name evidence="4" type="primary">tsaA</name>
    <name evidence="4" type="ORF">ACFQZS_04610</name>
</gene>
<dbReference type="PANTHER" id="PTHR12818">
    <property type="entry name" value="TRNA (ADENINE(37)-N6)-METHYLTRANSFERASE"/>
    <property type="match status" value="1"/>
</dbReference>
<evidence type="ECO:0000256" key="2">
    <source>
        <dbReference type="ARBA" id="ARBA00033753"/>
    </source>
</evidence>
<dbReference type="Pfam" id="PF01980">
    <property type="entry name" value="TrmO_N"/>
    <property type="match status" value="1"/>
</dbReference>
<dbReference type="Proteomes" id="UP001596958">
    <property type="component" value="Unassembled WGS sequence"/>
</dbReference>
<dbReference type="SUPFAM" id="SSF118196">
    <property type="entry name" value="YaeB-like"/>
    <property type="match status" value="1"/>
</dbReference>
<dbReference type="InterPro" id="IPR040372">
    <property type="entry name" value="YaeB-like"/>
</dbReference>